<dbReference type="GO" id="GO:0003723">
    <property type="term" value="F:RNA binding"/>
    <property type="evidence" value="ECO:0007669"/>
    <property type="project" value="InterPro"/>
</dbReference>
<evidence type="ECO:0000256" key="5">
    <source>
        <dbReference type="ARBA" id="ARBA00022694"/>
    </source>
</evidence>
<dbReference type="GO" id="GO:0005737">
    <property type="term" value="C:cytoplasm"/>
    <property type="evidence" value="ECO:0007669"/>
    <property type="project" value="UniProtKB-SubCell"/>
</dbReference>
<sequence length="157" mass="17489">MLNIVLFEPEIPPNTGNIIRLCANTGFHLHLIEPLGFTWDDKRLRRAGLDYHEFASIRKHADYAQFVAQEQPARLFALTTKGTPAHSAVSYQAGDYLLFGPESRGLPADILNALPAEQKIRIPMQPNSRSMNLSNAVSVVVYEAWRQLGYAGALIKS</sequence>
<feature type="binding site" evidence="6 7">
    <location>
        <position position="78"/>
    </location>
    <ligand>
        <name>S-adenosyl-L-methionine</name>
        <dbReference type="ChEBI" id="CHEBI:59789"/>
    </ligand>
</feature>
<evidence type="ECO:0000313" key="10">
    <source>
        <dbReference type="Proteomes" id="UP000234503"/>
    </source>
</evidence>
<gene>
    <name evidence="6" type="primary">trmL</name>
    <name evidence="9" type="ORF">CYR32_17500</name>
</gene>
<dbReference type="RefSeq" id="WP_101826439.1">
    <property type="nucleotide sequence ID" value="NZ_PJZH01000025.1"/>
</dbReference>
<comment type="function">
    <text evidence="6">Methylates the ribose at the nucleotide 34 wobble position in the two leucyl isoacceptors tRNA(Leu)(CmAA) and tRNA(Leu)(cmnm5UmAA). Catalyzes the methyl transfer from S-adenosyl-L-methionine to the 2'-OH of the wobble nucleotide.</text>
</comment>
<dbReference type="GO" id="GO:0141102">
    <property type="term" value="F:tRNA (5-carboxymethylaminomethyluridine(34)-2'-O)-methyltransferase activity"/>
    <property type="evidence" value="ECO:0007669"/>
    <property type="project" value="RHEA"/>
</dbReference>
<evidence type="ECO:0000256" key="2">
    <source>
        <dbReference type="ARBA" id="ARBA00022603"/>
    </source>
</evidence>
<dbReference type="NCBIfam" id="NF007683">
    <property type="entry name" value="PRK10358.1"/>
    <property type="match status" value="1"/>
</dbReference>
<dbReference type="OrthoDB" id="9789043at2"/>
<dbReference type="PANTHER" id="PTHR42971:SF1">
    <property type="entry name" value="TRNA (CYTIDINE(34)-2'-O)-METHYLTRANSFERASE"/>
    <property type="match status" value="1"/>
</dbReference>
<comment type="subcellular location">
    <subcellularLocation>
        <location evidence="6">Cytoplasm</location>
    </subcellularLocation>
</comment>
<evidence type="ECO:0000313" key="9">
    <source>
        <dbReference type="EMBL" id="PLR31189.1"/>
    </source>
</evidence>
<dbReference type="PIRSF" id="PIRSF029256">
    <property type="entry name" value="SpoU_TrmH_prd"/>
    <property type="match status" value="1"/>
</dbReference>
<reference evidence="9 10" key="1">
    <citation type="submission" date="2017-12" db="EMBL/GenBank/DDBJ databases">
        <title>Characterization of six clinical isolates of Enterochimera gen. nov., a novel genus of the Yersiniaciae family and the three species Enterochimera arupensis sp. nov., Enterochimera coloradensis sp. nov, and Enterochimera californica sp. nov.</title>
        <authorList>
            <person name="Rossi A."/>
            <person name="Fisher M."/>
        </authorList>
    </citation>
    <scope>NUCLEOTIDE SEQUENCE [LARGE SCALE GENOMIC DNA]</scope>
    <source>
        <strain evidence="10">2016-Iso4</strain>
    </source>
</reference>
<keyword evidence="5 6" id="KW-0819">tRNA processing</keyword>
<feature type="binding site" evidence="6 7">
    <location>
        <position position="122"/>
    </location>
    <ligand>
        <name>S-adenosyl-L-methionine</name>
        <dbReference type="ChEBI" id="CHEBI:59789"/>
    </ligand>
</feature>
<feature type="domain" description="tRNA/rRNA methyltransferase SpoU type" evidence="8">
    <location>
        <begin position="2"/>
        <end position="142"/>
    </location>
</feature>
<dbReference type="CDD" id="cd18094">
    <property type="entry name" value="SpoU-like_TrmL"/>
    <property type="match status" value="1"/>
</dbReference>
<dbReference type="NCBIfam" id="TIGR00185">
    <property type="entry name" value="tRNA_yibK_trmL"/>
    <property type="match status" value="1"/>
</dbReference>
<keyword evidence="10" id="KW-1185">Reference proteome</keyword>
<dbReference type="PANTHER" id="PTHR42971">
    <property type="entry name" value="TRNA (CYTIDINE(34)-2'-O)-METHYLTRANSFERASE"/>
    <property type="match status" value="1"/>
</dbReference>
<comment type="similarity">
    <text evidence="6">Belongs to the class IV-like SAM-binding methyltransferase superfamily. RNA methyltransferase TrmH family. TrmL subfamily.</text>
</comment>
<evidence type="ECO:0000256" key="6">
    <source>
        <dbReference type="HAMAP-Rule" id="MF_01885"/>
    </source>
</evidence>
<evidence type="ECO:0000256" key="1">
    <source>
        <dbReference type="ARBA" id="ARBA00022490"/>
    </source>
</evidence>
<dbReference type="HAMAP" id="MF_01885">
    <property type="entry name" value="tRNA_methyltr_TrmL"/>
    <property type="match status" value="1"/>
</dbReference>
<name>A0A2N5DVT8_9GAMM</name>
<dbReference type="Gene3D" id="3.40.1280.10">
    <property type="match status" value="1"/>
</dbReference>
<keyword evidence="1 6" id="KW-0963">Cytoplasm</keyword>
<dbReference type="AlphaFoldDB" id="A0A2N5DVT8"/>
<dbReference type="InterPro" id="IPR001537">
    <property type="entry name" value="SpoU_MeTrfase"/>
</dbReference>
<feature type="binding site" evidence="6 7">
    <location>
        <position position="130"/>
    </location>
    <ligand>
        <name>S-adenosyl-L-methionine</name>
        <dbReference type="ChEBI" id="CHEBI:59789"/>
    </ligand>
</feature>
<proteinExistence type="inferred from homology"/>
<comment type="subunit">
    <text evidence="6">Homodimer.</text>
</comment>
<protein>
    <recommendedName>
        <fullName evidence="6">tRNA (cytidine(34)-2'-O)-methyltransferase</fullName>
        <ecNumber evidence="6">2.1.1.207</ecNumber>
    </recommendedName>
    <alternativeName>
        <fullName evidence="6">tRNA (cytidine/uridine-2'-O-)-methyltransferase TrmL</fullName>
    </alternativeName>
</protein>
<dbReference type="GO" id="GO:0002131">
    <property type="term" value="P:wobble position cytosine ribose methylation"/>
    <property type="evidence" value="ECO:0007669"/>
    <property type="project" value="TreeGrafter"/>
</dbReference>
<dbReference type="Pfam" id="PF00588">
    <property type="entry name" value="SpoU_methylase"/>
    <property type="match status" value="1"/>
</dbReference>
<dbReference type="FunFam" id="3.40.1280.10:FF:000002">
    <property type="entry name" value="Peptidylprolyl isomerase"/>
    <property type="match status" value="1"/>
</dbReference>
<dbReference type="GO" id="GO:0042802">
    <property type="term" value="F:identical protein binding"/>
    <property type="evidence" value="ECO:0007669"/>
    <property type="project" value="UniProtKB-ARBA"/>
</dbReference>
<dbReference type="InterPro" id="IPR029026">
    <property type="entry name" value="tRNA_m1G_MTases_N"/>
</dbReference>
<comment type="catalytic activity">
    <reaction evidence="6">
        <text>5-carboxymethylaminomethyluridine(34) in tRNA(Leu) + S-adenosyl-L-methionine = 5-carboxymethylaminomethyl-2'-O-methyluridine(34) in tRNA(Leu) + S-adenosyl-L-homocysteine + H(+)</text>
        <dbReference type="Rhea" id="RHEA:43088"/>
        <dbReference type="Rhea" id="RHEA-COMP:10333"/>
        <dbReference type="Rhea" id="RHEA-COMP:10334"/>
        <dbReference type="ChEBI" id="CHEBI:15378"/>
        <dbReference type="ChEBI" id="CHEBI:57856"/>
        <dbReference type="ChEBI" id="CHEBI:59789"/>
        <dbReference type="ChEBI" id="CHEBI:74508"/>
        <dbReference type="ChEBI" id="CHEBI:74511"/>
        <dbReference type="EC" id="2.1.1.207"/>
    </reaction>
</comment>
<dbReference type="InterPro" id="IPR029028">
    <property type="entry name" value="Alpha/beta_knot_MTases"/>
</dbReference>
<evidence type="ECO:0000259" key="8">
    <source>
        <dbReference type="Pfam" id="PF00588"/>
    </source>
</evidence>
<feature type="binding site" evidence="6 7">
    <location>
        <position position="100"/>
    </location>
    <ligand>
        <name>S-adenosyl-L-methionine</name>
        <dbReference type="ChEBI" id="CHEBI:59789"/>
    </ligand>
</feature>
<dbReference type="InterPro" id="IPR016914">
    <property type="entry name" value="TrmL"/>
</dbReference>
<dbReference type="GO" id="GO:0141098">
    <property type="term" value="F:tRNA (cytidine(34)-2'-O)-methyltransferase activity"/>
    <property type="evidence" value="ECO:0007669"/>
    <property type="project" value="RHEA"/>
</dbReference>
<keyword evidence="2 6" id="KW-0489">Methyltransferase</keyword>
<comment type="caution">
    <text evidence="9">The sequence shown here is derived from an EMBL/GenBank/DDBJ whole genome shotgun (WGS) entry which is preliminary data.</text>
</comment>
<dbReference type="EMBL" id="PJZH01000025">
    <property type="protein sequence ID" value="PLR31189.1"/>
    <property type="molecule type" value="Genomic_DNA"/>
</dbReference>
<keyword evidence="4 6" id="KW-0949">S-adenosyl-L-methionine</keyword>
<evidence type="ECO:0000256" key="4">
    <source>
        <dbReference type="ARBA" id="ARBA00022691"/>
    </source>
</evidence>
<comment type="catalytic activity">
    <reaction evidence="6">
        <text>cytidine(34) in tRNA + S-adenosyl-L-methionine = 2'-O-methylcytidine(34) in tRNA + S-adenosyl-L-homocysteine + H(+)</text>
        <dbReference type="Rhea" id="RHEA:43084"/>
        <dbReference type="Rhea" id="RHEA-COMP:10331"/>
        <dbReference type="Rhea" id="RHEA-COMP:10332"/>
        <dbReference type="ChEBI" id="CHEBI:15378"/>
        <dbReference type="ChEBI" id="CHEBI:57856"/>
        <dbReference type="ChEBI" id="CHEBI:59789"/>
        <dbReference type="ChEBI" id="CHEBI:74495"/>
        <dbReference type="ChEBI" id="CHEBI:82748"/>
        <dbReference type="EC" id="2.1.1.207"/>
    </reaction>
</comment>
<organism evidence="9 10">
    <name type="scientific">Chimaeribacter coloradensis</name>
    <dbReference type="NCBI Taxonomy" id="2060068"/>
    <lineage>
        <taxon>Bacteria</taxon>
        <taxon>Pseudomonadati</taxon>
        <taxon>Pseudomonadota</taxon>
        <taxon>Gammaproteobacteria</taxon>
        <taxon>Enterobacterales</taxon>
        <taxon>Yersiniaceae</taxon>
        <taxon>Chimaeribacter</taxon>
    </lineage>
</organism>
<dbReference type="EC" id="2.1.1.207" evidence="6"/>
<accession>A0A2N5DVT8</accession>
<evidence type="ECO:0000256" key="3">
    <source>
        <dbReference type="ARBA" id="ARBA00022679"/>
    </source>
</evidence>
<keyword evidence="3 6" id="KW-0808">Transferase</keyword>
<dbReference type="GO" id="GO:0002132">
    <property type="term" value="P:wobble position uridine ribose methylation"/>
    <property type="evidence" value="ECO:0007669"/>
    <property type="project" value="TreeGrafter"/>
</dbReference>
<dbReference type="Proteomes" id="UP000234503">
    <property type="component" value="Unassembled WGS sequence"/>
</dbReference>
<dbReference type="SUPFAM" id="SSF75217">
    <property type="entry name" value="alpha/beta knot"/>
    <property type="match status" value="1"/>
</dbReference>
<evidence type="ECO:0000256" key="7">
    <source>
        <dbReference type="PIRSR" id="PIRSR029256-1"/>
    </source>
</evidence>